<keyword evidence="5 6" id="KW-0472">Membrane</keyword>
<keyword evidence="4 6" id="KW-1133">Transmembrane helix</keyword>
<feature type="transmembrane region" description="Helical" evidence="6">
    <location>
        <begin position="160"/>
        <end position="181"/>
    </location>
</feature>
<feature type="transmembrane region" description="Helical" evidence="6">
    <location>
        <begin position="40"/>
        <end position="61"/>
    </location>
</feature>
<protein>
    <submittedName>
        <fullName evidence="8">Multidrug efflux MFS transporter</fullName>
    </submittedName>
</protein>
<evidence type="ECO:0000256" key="2">
    <source>
        <dbReference type="ARBA" id="ARBA00022448"/>
    </source>
</evidence>
<dbReference type="EMBL" id="JAARLZ010000014">
    <property type="protein sequence ID" value="NII08680.1"/>
    <property type="molecule type" value="Genomic_DNA"/>
</dbReference>
<organism evidence="8 9">
    <name type="scientific">Luteibacter anthropi</name>
    <dbReference type="NCBI Taxonomy" id="564369"/>
    <lineage>
        <taxon>Bacteria</taxon>
        <taxon>Pseudomonadati</taxon>
        <taxon>Pseudomonadota</taxon>
        <taxon>Gammaproteobacteria</taxon>
        <taxon>Lysobacterales</taxon>
        <taxon>Rhodanobacteraceae</taxon>
        <taxon>Luteibacter</taxon>
    </lineage>
</organism>
<feature type="transmembrane region" description="Helical" evidence="6">
    <location>
        <begin position="211"/>
        <end position="233"/>
    </location>
</feature>
<feature type="transmembrane region" description="Helical" evidence="6">
    <location>
        <begin position="7"/>
        <end position="28"/>
    </location>
</feature>
<feature type="transmembrane region" description="Helical" evidence="6">
    <location>
        <begin position="341"/>
        <end position="357"/>
    </location>
</feature>
<dbReference type="GO" id="GO:0005886">
    <property type="term" value="C:plasma membrane"/>
    <property type="evidence" value="ECO:0007669"/>
    <property type="project" value="UniProtKB-SubCell"/>
</dbReference>
<evidence type="ECO:0000259" key="7">
    <source>
        <dbReference type="PROSITE" id="PS50850"/>
    </source>
</evidence>
<dbReference type="Pfam" id="PF07690">
    <property type="entry name" value="MFS_1"/>
    <property type="match status" value="1"/>
</dbReference>
<comment type="caution">
    <text evidence="8">The sequence shown here is derived from an EMBL/GenBank/DDBJ whole genome shotgun (WGS) entry which is preliminary data.</text>
</comment>
<proteinExistence type="predicted"/>
<feature type="transmembrane region" description="Helical" evidence="6">
    <location>
        <begin position="363"/>
        <end position="380"/>
    </location>
</feature>
<dbReference type="SUPFAM" id="SSF103473">
    <property type="entry name" value="MFS general substrate transporter"/>
    <property type="match status" value="1"/>
</dbReference>
<feature type="transmembrane region" description="Helical" evidence="6">
    <location>
        <begin position="102"/>
        <end position="123"/>
    </location>
</feature>
<dbReference type="Gene3D" id="1.20.1250.20">
    <property type="entry name" value="MFS general substrate transporter like domains"/>
    <property type="match status" value="1"/>
</dbReference>
<sequence length="393" mass="41314">MDERNRVAWIYLLGFALDLVNMFAANVAMPRIGHDLAASVTQLSWVSGIYTLGLTVVIPAGPRLAAWLGEKPLICLSLAGFAVMSALAGTTSDIHTLIGWRFGQGLFGGMLIPVGQAWAYRLTPPTERSALTTRVMFVALLIPALSPMLGGVLVDAVSWRWLYLANVPLALMTLALAVLWLPRGQHIAASASFLPAIPSLLRLRALHTAMLVYLFVPGVFVGVNLIAALHLASLGYSPGGIGALMLPWAIASGVAILTTRRSFGRLGARPLLLVGMVTQALGILALGKVTAPGDPWAAGAFVLMGLGGSLCSSAAQTLAFTGVTDARMGQASALWNMNRQLAFCAGPIVMGAVWQWLGGSYAFAVAALLTLLPATLALGLSHRHTFPIEETSA</sequence>
<keyword evidence="2" id="KW-0813">Transport</keyword>
<dbReference type="InterPro" id="IPR036259">
    <property type="entry name" value="MFS_trans_sf"/>
</dbReference>
<name>A0A7X5UDU0_9GAMM</name>
<evidence type="ECO:0000256" key="6">
    <source>
        <dbReference type="SAM" id="Phobius"/>
    </source>
</evidence>
<dbReference type="PANTHER" id="PTHR42718">
    <property type="entry name" value="MAJOR FACILITATOR SUPERFAMILY MULTIDRUG TRANSPORTER MFSC"/>
    <property type="match status" value="1"/>
</dbReference>
<dbReference type="InterPro" id="IPR011701">
    <property type="entry name" value="MFS"/>
</dbReference>
<keyword evidence="9" id="KW-1185">Reference proteome</keyword>
<feature type="transmembrane region" description="Helical" evidence="6">
    <location>
        <begin position="296"/>
        <end position="320"/>
    </location>
</feature>
<feature type="transmembrane region" description="Helical" evidence="6">
    <location>
        <begin position="271"/>
        <end position="290"/>
    </location>
</feature>
<feature type="transmembrane region" description="Helical" evidence="6">
    <location>
        <begin position="73"/>
        <end position="90"/>
    </location>
</feature>
<dbReference type="InterPro" id="IPR020846">
    <property type="entry name" value="MFS_dom"/>
</dbReference>
<keyword evidence="3 6" id="KW-0812">Transmembrane</keyword>
<feature type="domain" description="Major facilitator superfamily (MFS) profile" evidence="7">
    <location>
        <begin position="7"/>
        <end position="385"/>
    </location>
</feature>
<comment type="subcellular location">
    <subcellularLocation>
        <location evidence="1">Membrane</location>
        <topology evidence="1">Multi-pass membrane protein</topology>
    </subcellularLocation>
</comment>
<dbReference type="AlphaFoldDB" id="A0A7X5UDU0"/>
<evidence type="ECO:0000313" key="8">
    <source>
        <dbReference type="EMBL" id="NII08680.1"/>
    </source>
</evidence>
<evidence type="ECO:0000313" key="9">
    <source>
        <dbReference type="Proteomes" id="UP000490980"/>
    </source>
</evidence>
<dbReference type="RefSeq" id="WP_166951965.1">
    <property type="nucleotide sequence ID" value="NZ_JAARLZ010000014.1"/>
</dbReference>
<feature type="transmembrane region" description="Helical" evidence="6">
    <location>
        <begin position="239"/>
        <end position="259"/>
    </location>
</feature>
<dbReference type="GO" id="GO:0022857">
    <property type="term" value="F:transmembrane transporter activity"/>
    <property type="evidence" value="ECO:0007669"/>
    <property type="project" value="InterPro"/>
</dbReference>
<feature type="transmembrane region" description="Helical" evidence="6">
    <location>
        <begin position="135"/>
        <end position="154"/>
    </location>
</feature>
<reference evidence="8 9" key="1">
    <citation type="submission" date="2020-03" db="EMBL/GenBank/DDBJ databases">
        <authorList>
            <person name="Lai Q."/>
        </authorList>
    </citation>
    <scope>NUCLEOTIDE SEQUENCE [LARGE SCALE GENOMIC DNA]</scope>
    <source>
        <strain evidence="8 9">CCUG 25036</strain>
    </source>
</reference>
<dbReference type="PROSITE" id="PS50850">
    <property type="entry name" value="MFS"/>
    <property type="match status" value="1"/>
</dbReference>
<dbReference type="Proteomes" id="UP000490980">
    <property type="component" value="Unassembled WGS sequence"/>
</dbReference>
<evidence type="ECO:0000256" key="4">
    <source>
        <dbReference type="ARBA" id="ARBA00022989"/>
    </source>
</evidence>
<gene>
    <name evidence="8" type="ORF">HBF25_20025</name>
</gene>
<accession>A0A7X5UDU0</accession>
<evidence type="ECO:0000256" key="5">
    <source>
        <dbReference type="ARBA" id="ARBA00023136"/>
    </source>
</evidence>
<evidence type="ECO:0000256" key="1">
    <source>
        <dbReference type="ARBA" id="ARBA00004141"/>
    </source>
</evidence>
<dbReference type="PANTHER" id="PTHR42718:SF9">
    <property type="entry name" value="MAJOR FACILITATOR SUPERFAMILY MULTIDRUG TRANSPORTER MFSC"/>
    <property type="match status" value="1"/>
</dbReference>
<evidence type="ECO:0000256" key="3">
    <source>
        <dbReference type="ARBA" id="ARBA00022692"/>
    </source>
</evidence>